<keyword evidence="1 6" id="KW-0963">Cytoplasm</keyword>
<evidence type="ECO:0000256" key="6">
    <source>
        <dbReference type="HAMAP-Rule" id="MF_01894"/>
    </source>
</evidence>
<proteinExistence type="inferred from homology"/>
<organism evidence="9 10">
    <name type="scientific">Castellaniella ginsengisoli</name>
    <dbReference type="NCBI Taxonomy" id="546114"/>
    <lineage>
        <taxon>Bacteria</taxon>
        <taxon>Pseudomonadati</taxon>
        <taxon>Pseudomonadota</taxon>
        <taxon>Betaproteobacteria</taxon>
        <taxon>Burkholderiales</taxon>
        <taxon>Alcaligenaceae</taxon>
        <taxon>Castellaniella</taxon>
    </lineage>
</organism>
<feature type="compositionally biased region" description="Basic and acidic residues" evidence="7">
    <location>
        <begin position="728"/>
        <end position="738"/>
    </location>
</feature>
<feature type="compositionally biased region" description="Low complexity" evidence="7">
    <location>
        <begin position="739"/>
        <end position="751"/>
    </location>
</feature>
<feature type="coiled-coil region" evidence="6">
    <location>
        <begin position="187"/>
        <end position="235"/>
    </location>
</feature>
<dbReference type="Gene3D" id="3.40.50.300">
    <property type="entry name" value="P-loop containing nucleotide triphosphate hydrolases"/>
    <property type="match status" value="2"/>
</dbReference>
<keyword evidence="4 6" id="KW-0175">Coiled coil</keyword>
<evidence type="ECO:0000256" key="3">
    <source>
        <dbReference type="ARBA" id="ARBA00022840"/>
    </source>
</evidence>
<evidence type="ECO:0000256" key="7">
    <source>
        <dbReference type="SAM" id="MobiDB-lite"/>
    </source>
</evidence>
<keyword evidence="5 6" id="KW-0238">DNA-binding</keyword>
<dbReference type="SUPFAM" id="SSF52540">
    <property type="entry name" value="P-loop containing nucleoside triphosphate hydrolases"/>
    <property type="match status" value="1"/>
</dbReference>
<evidence type="ECO:0000313" key="10">
    <source>
        <dbReference type="Proteomes" id="UP001500573"/>
    </source>
</evidence>
<feature type="domain" description="SMC hinge" evidence="8">
    <location>
        <begin position="535"/>
        <end position="643"/>
    </location>
</feature>
<dbReference type="Gene3D" id="1.20.5.340">
    <property type="match status" value="1"/>
</dbReference>
<dbReference type="NCBIfam" id="TIGR02168">
    <property type="entry name" value="SMC_prok_B"/>
    <property type="match status" value="1"/>
</dbReference>
<dbReference type="InterPro" id="IPR024704">
    <property type="entry name" value="SMC"/>
</dbReference>
<dbReference type="SUPFAM" id="SSF75553">
    <property type="entry name" value="Smc hinge domain"/>
    <property type="match status" value="1"/>
</dbReference>
<comment type="caution">
    <text evidence="9">The sequence shown here is derived from an EMBL/GenBank/DDBJ whole genome shotgun (WGS) entry which is preliminary data.</text>
</comment>
<dbReference type="PIRSF" id="PIRSF005719">
    <property type="entry name" value="SMC"/>
    <property type="match status" value="1"/>
</dbReference>
<keyword evidence="10" id="KW-1185">Reference proteome</keyword>
<dbReference type="CDD" id="cd03278">
    <property type="entry name" value="ABC_SMC_barmotin"/>
    <property type="match status" value="1"/>
</dbReference>
<dbReference type="InterPro" id="IPR011890">
    <property type="entry name" value="SMC_prok"/>
</dbReference>
<keyword evidence="2 6" id="KW-0547">Nucleotide-binding</keyword>
<feature type="coiled-coil region" evidence="6">
    <location>
        <begin position="1014"/>
        <end position="1041"/>
    </location>
</feature>
<dbReference type="InterPro" id="IPR027417">
    <property type="entry name" value="P-loop_NTPase"/>
</dbReference>
<comment type="similarity">
    <text evidence="6">Belongs to the SMC family.</text>
</comment>
<comment type="domain">
    <text evidence="6">Contains large globular domains required for ATP hydrolysis at each terminus and a third globular domain forming a flexible hinge near the middle of the molecule. These domains are separated by coiled-coil structures.</text>
</comment>
<feature type="coiled-coil region" evidence="6">
    <location>
        <begin position="761"/>
        <end position="912"/>
    </location>
</feature>
<dbReference type="Pfam" id="PF06470">
    <property type="entry name" value="SMC_hinge"/>
    <property type="match status" value="1"/>
</dbReference>
<accession>A0ABP3W9R7</accession>
<evidence type="ECO:0000313" key="9">
    <source>
        <dbReference type="EMBL" id="GAA0778231.1"/>
    </source>
</evidence>
<dbReference type="InterPro" id="IPR003395">
    <property type="entry name" value="RecF/RecN/SMC_N"/>
</dbReference>
<feature type="region of interest" description="Disordered" evidence="7">
    <location>
        <begin position="728"/>
        <end position="755"/>
    </location>
</feature>
<evidence type="ECO:0000256" key="2">
    <source>
        <dbReference type="ARBA" id="ARBA00022741"/>
    </source>
</evidence>
<name>A0ABP3W9R7_9BURK</name>
<sequence length="1194" mass="133264">MRYHTLSSTHLDFPSCTVRLTQIKLAGFKSFVDPTVIPTPSELVGVVGPNGCGKSNIIDAVRWVLGETKASELRGASMQDVIFNGSGQRKPAARASVELVFDNSQGRAAGQWSTFAEIAVRRVLTRDGASSYFINNQPVRRRDIHDIFLGTGLGARGYAIIGQGMINRLIEARPEELRVYLEEAAGVSRYKERRRETENRLSDTRENLTRLEDILRELASQLEKLESQARVAADYRALQTEGELKQHALWLLREQAARESRQTLAVETERAQAELESAVAGLRALESDLETRRAAHFEASEQVHRAQAGLFEAGAQVSRLEAEIRHVVDSRNRLQARRAQLQAQQQEWGDQRTLSQTSIEDTQAQIEEAEARAEQLAEQAQHAQDGLPELDARLRDLAAQRDEWRRALARTEQDLALAAQSQRDADGQWRALEDRRARLEGERAALGAPDPAELQRWAGECEVAQARLEEAQGRLLELESRLPGLEAARAEALQASQAARLDLERLDARRQALIALQEKIQSEDALEPWLQRQELGGLARLWQQLRVDAGWETALEAVLHERMNALGLRTLDHVRAFGQDVPPARLAFYQAPEGAEPPAAAGPDAPRLLDFVQARDPAVQSLLAVWLRGVHVADDLGAAIARRGELPPGGAWVLRDGHRVDACSVRFYAADSEQAGQLARRQQIDNLALEIRAAQLIADQALDAHAQADAACRNLGQDLQPARQQIAERMRAQHDAQIHHQQLSQQAAQSDEQSRRLDRDLTELIEQQAALDARRAEAEARFEALDQVLAEQQERLAELDLQAEDLARQGEQARQRGRDQERAAQEAEYAVRTLRHRLDELRRTLQLAEEQARRSGAELESLQGELFDLDESVAQAGLQDALEARAASEEALRQARQEQDRAAAALREADEGRLTLERGLDPLRARITELQLKEQASRLSVEQFAEQLDARQVDRDALRRHLDEQTPQWRSLDWLQSEVQRITRRIESLGAVNLAALDELTAARERKGFLDAQHADLLSAIETLENAIRRIDRETRELLSQTFETVNGHFGELFPRLFGGGEARLTMTGDEILDAGVQVMAQPPGKRNSTIHLLSGGEKALTATALVFALFKLNPAPFCLLDEVDAPLDDANTERYANLVRGMSDQTQFLFISHNKIAMQMARQLVGVTMQEQGVSRIVAVDMDSALQWAAEAA</sequence>
<feature type="binding site" evidence="6">
    <location>
        <begin position="49"/>
        <end position="56"/>
    </location>
    <ligand>
        <name>ATP</name>
        <dbReference type="ChEBI" id="CHEBI:30616"/>
    </ligand>
</feature>
<comment type="subunit">
    <text evidence="6">Homodimer.</text>
</comment>
<dbReference type="HAMAP" id="MF_01894">
    <property type="entry name" value="Smc_prok"/>
    <property type="match status" value="1"/>
</dbReference>
<evidence type="ECO:0000256" key="5">
    <source>
        <dbReference type="ARBA" id="ARBA00023125"/>
    </source>
</evidence>
<dbReference type="PANTHER" id="PTHR43977">
    <property type="entry name" value="STRUCTURAL MAINTENANCE OF CHROMOSOMES PROTEIN 3"/>
    <property type="match status" value="1"/>
</dbReference>
<evidence type="ECO:0000256" key="4">
    <source>
        <dbReference type="ARBA" id="ARBA00023054"/>
    </source>
</evidence>
<gene>
    <name evidence="6 9" type="primary">smc</name>
    <name evidence="9" type="ORF">GCM10009108_14910</name>
</gene>
<comment type="function">
    <text evidence="6">Required for chromosome condensation and partitioning.</text>
</comment>
<dbReference type="EMBL" id="BAAAEX010000009">
    <property type="protein sequence ID" value="GAA0778231.1"/>
    <property type="molecule type" value="Genomic_DNA"/>
</dbReference>
<dbReference type="SUPFAM" id="SSF90257">
    <property type="entry name" value="Myosin rod fragments"/>
    <property type="match status" value="1"/>
</dbReference>
<feature type="coiled-coil region" evidence="6">
    <location>
        <begin position="454"/>
        <end position="523"/>
    </location>
</feature>
<comment type="subcellular location">
    <subcellularLocation>
        <location evidence="6">Cytoplasm</location>
    </subcellularLocation>
</comment>
<dbReference type="InterPro" id="IPR010935">
    <property type="entry name" value="SMC_hinge"/>
</dbReference>
<evidence type="ECO:0000259" key="8">
    <source>
        <dbReference type="SMART" id="SM00968"/>
    </source>
</evidence>
<dbReference type="Proteomes" id="UP001500573">
    <property type="component" value="Unassembled WGS sequence"/>
</dbReference>
<protein>
    <recommendedName>
        <fullName evidence="6">Chromosome partition protein Smc</fullName>
    </recommendedName>
</protein>
<dbReference type="Pfam" id="PF02463">
    <property type="entry name" value="SMC_N"/>
    <property type="match status" value="1"/>
</dbReference>
<keyword evidence="3 6" id="KW-0067">ATP-binding</keyword>
<reference evidence="10" key="1">
    <citation type="journal article" date="2019" name="Int. J. Syst. Evol. Microbiol.">
        <title>The Global Catalogue of Microorganisms (GCM) 10K type strain sequencing project: providing services to taxonomists for standard genome sequencing and annotation.</title>
        <authorList>
            <consortium name="The Broad Institute Genomics Platform"/>
            <consortium name="The Broad Institute Genome Sequencing Center for Infectious Disease"/>
            <person name="Wu L."/>
            <person name="Ma J."/>
        </authorList>
    </citation>
    <scope>NUCLEOTIDE SEQUENCE [LARGE SCALE GENOMIC DNA]</scope>
    <source>
        <strain evidence="10">JCM 15515</strain>
    </source>
</reference>
<feature type="coiled-coil region" evidence="6">
    <location>
        <begin position="317"/>
        <end position="414"/>
    </location>
</feature>
<evidence type="ECO:0000256" key="1">
    <source>
        <dbReference type="ARBA" id="ARBA00022490"/>
    </source>
</evidence>
<dbReference type="SMART" id="SM00968">
    <property type="entry name" value="SMC_hinge"/>
    <property type="match status" value="1"/>
</dbReference>
<dbReference type="InterPro" id="IPR036277">
    <property type="entry name" value="SMC_hinge_sf"/>
</dbReference>